<feature type="binding site" evidence="9">
    <location>
        <begin position="1135"/>
        <end position="1142"/>
    </location>
    <ligand>
        <name>ATP</name>
        <dbReference type="ChEBI" id="CHEBI:30616"/>
    </ligand>
</feature>
<dbReference type="SUPFAM" id="SSF52540">
    <property type="entry name" value="P-loop containing nucleoside triphosphate hydrolases"/>
    <property type="match status" value="3"/>
</dbReference>
<feature type="domain" description="FtsK" evidence="12">
    <location>
        <begin position="1118"/>
        <end position="1298"/>
    </location>
</feature>
<dbReference type="InterPro" id="IPR023837">
    <property type="entry name" value="EccCb-like_Actinobacteria"/>
</dbReference>
<evidence type="ECO:0000256" key="9">
    <source>
        <dbReference type="PROSITE-ProRule" id="PRU00289"/>
    </source>
</evidence>
<keyword evidence="4" id="KW-0677">Repeat</keyword>
<accession>A0ABS2KQ56</accession>
<organism evidence="13 14">
    <name type="scientific">Rhodococcoides corynebacterioides</name>
    <dbReference type="NCBI Taxonomy" id="53972"/>
    <lineage>
        <taxon>Bacteria</taxon>
        <taxon>Bacillati</taxon>
        <taxon>Actinomycetota</taxon>
        <taxon>Actinomycetes</taxon>
        <taxon>Mycobacteriales</taxon>
        <taxon>Nocardiaceae</taxon>
        <taxon>Rhodococcoides</taxon>
    </lineage>
</organism>
<comment type="subcellular location">
    <subcellularLocation>
        <location evidence="1">Cell membrane</location>
        <topology evidence="1">Multi-pass membrane protein</topology>
    </subcellularLocation>
</comment>
<evidence type="ECO:0000313" key="14">
    <source>
        <dbReference type="Proteomes" id="UP000703038"/>
    </source>
</evidence>
<dbReference type="Gene3D" id="3.40.50.300">
    <property type="entry name" value="P-loop containing nucleotide triphosphate hydrolases"/>
    <property type="match status" value="3"/>
</dbReference>
<evidence type="ECO:0000256" key="5">
    <source>
        <dbReference type="ARBA" id="ARBA00022741"/>
    </source>
</evidence>
<evidence type="ECO:0000256" key="3">
    <source>
        <dbReference type="ARBA" id="ARBA00022692"/>
    </source>
</evidence>
<dbReference type="NCBIfam" id="TIGR03924">
    <property type="entry name" value="T7SS_EccC_a"/>
    <property type="match status" value="1"/>
</dbReference>
<feature type="region of interest" description="Disordered" evidence="10">
    <location>
        <begin position="18"/>
        <end position="41"/>
    </location>
</feature>
<evidence type="ECO:0000259" key="12">
    <source>
        <dbReference type="PROSITE" id="PS50901"/>
    </source>
</evidence>
<keyword evidence="14" id="KW-1185">Reference proteome</keyword>
<evidence type="ECO:0000256" key="7">
    <source>
        <dbReference type="ARBA" id="ARBA00022989"/>
    </source>
</evidence>
<dbReference type="EMBL" id="JAFBBK010000001">
    <property type="protein sequence ID" value="MBM7414092.1"/>
    <property type="molecule type" value="Genomic_DNA"/>
</dbReference>
<comment type="caution">
    <text evidence="13">The sequence shown here is derived from an EMBL/GenBank/DDBJ whole genome shotgun (WGS) entry which is preliminary data.</text>
</comment>
<dbReference type="NCBIfam" id="TIGR03925">
    <property type="entry name" value="T7SS_EccC_b"/>
    <property type="match status" value="1"/>
</dbReference>
<evidence type="ECO:0000256" key="4">
    <source>
        <dbReference type="ARBA" id="ARBA00022737"/>
    </source>
</evidence>
<keyword evidence="8 11" id="KW-0472">Membrane</keyword>
<feature type="transmembrane region" description="Helical" evidence="11">
    <location>
        <begin position="82"/>
        <end position="100"/>
    </location>
</feature>
<feature type="domain" description="FtsK" evidence="12">
    <location>
        <begin position="821"/>
        <end position="1012"/>
    </location>
</feature>
<feature type="binding site" evidence="9">
    <location>
        <begin position="839"/>
        <end position="846"/>
    </location>
    <ligand>
        <name>ATP</name>
        <dbReference type="ChEBI" id="CHEBI:30616"/>
    </ligand>
</feature>
<dbReference type="InterPro" id="IPR003593">
    <property type="entry name" value="AAA+_ATPase"/>
</dbReference>
<sequence>MVGREGEYATAVDTRVVQGRSPREDAPRVPGGTVEMEPPPEIPRVVPGNPLLKMLPLVMVVAMVGMVALMITSGAAANPMTLLFPAMMVVSMLGMFAGGGRGGGPRTAELDESRKDYLTYLGGMRERVRSTASAQHEALAFSHPDPSMLSSFAGTSRMWERRSTDDDFVHLRVGVGDQRLATRLVTPDTGPPEGLEPVSAALLRSFVRAHSIVSDLPTAVSLRAFSQIGVDGPVESARALVRSMVLQACTFHGPDDLSVVVVVDDRTAATWDWTKWLPHHGDETTSDGGGRRRLTFGSSAEAARDLAVPAADSSSGTRPHRIVVVDRGVEDGVEHAEAWETVTRGEDVTVLTVSGVGRDGAADRTLVLVVGDGADGPALGARSAAGVEMFGTADGVDVVTAAVVARGLARFRTADTVVRAEGGPRVRAWEHLPGMTSPDSLDPSVAWSSRSGRSRLRVPFGLDDDGRVVELDLKEAAEGGMGPHGLCIGATGSGKSELLRTLVLGLVATHPPDVLNLVLVDFKGGATFLGLESAPHVAAVITNLSEEAQMVERMRDALAGEMTRRQELLRAAGNYANVSDYTRAREGGAALAPLPALFVVVDEFSELLTRFPEFAELFVAIGRLGRSLHIHLLLASQRLDEGRLRGLDSHLSYRIGLKTFSASESRSVLGVADAHHVTGGPGVGFLRTDSSELVRFTAMYVSGPRERSDGPAASSVGVGSTVPRLFTAAPVPLLDETVLEPAGEPPSPSESSDGGTVLSAVVARVRGHGRPAHRVWLPPLDRPVTLDSVSPDTALDGDRPDAAGSLRAVVALVDRPYDQRRDALELDLTGASGHVAVVGGPQSGKSTALCTLVLDLALRYSPHHVQFHVLDFGGGSVGRLVGLPHVGSVAVRSEADAVRRIVADVVGTVRRREESFRTGEIRSMADVRRRRESDGDGAPQLPDIVLVVDGWSTIRAEFEALEPSLHQLVSSGLSYGVHVVLAASRWAELRPVVKDAVTTRLELRMGDPSDSDIGRARAMHVPTRRPGRGITPDGLHLLVALPRVDGTADTDDLGHGTDRAIAESVHRWRGDAPTPPVRLLPRRLERDDLLSSVSAWWPPSASGTFVGTVPVGVDENDLAPVVLDLAEHPHLLVLGDSGCGKTSLLRSMCRSLASANDAASLRILAVDYRRTLLGDIPSDRLAGHASTVEQATTMVAELATYLRARRPGPDTTRRELAARSWWTGPEIVVVVDDYDLVVTPHGNPLTELLELLSQARDVGLHLVVARRCGGSARALYEPVLARLKDLASPGLVMSGSREEGVLLGSVRPTELPPGRGVLVGRGTSALVQIALCETAPDEQ</sequence>
<keyword evidence="3 11" id="KW-0812">Transmembrane</keyword>
<keyword evidence="5 9" id="KW-0547">Nucleotide-binding</keyword>
<dbReference type="InterPro" id="IPR027417">
    <property type="entry name" value="P-loop_NTPase"/>
</dbReference>
<dbReference type="InterPro" id="IPR050206">
    <property type="entry name" value="FtsK/SpoIIIE/SftA"/>
</dbReference>
<dbReference type="SMART" id="SM00382">
    <property type="entry name" value="AAA"/>
    <property type="match status" value="3"/>
</dbReference>
<evidence type="ECO:0000256" key="11">
    <source>
        <dbReference type="SAM" id="Phobius"/>
    </source>
</evidence>
<evidence type="ECO:0000256" key="2">
    <source>
        <dbReference type="ARBA" id="ARBA00022475"/>
    </source>
</evidence>
<evidence type="ECO:0000256" key="6">
    <source>
        <dbReference type="ARBA" id="ARBA00022840"/>
    </source>
</evidence>
<protein>
    <submittedName>
        <fullName evidence="13">S-DNA-T family DNA segregation ATPase FtsK/SpoIIIE</fullName>
    </submittedName>
</protein>
<evidence type="ECO:0000313" key="13">
    <source>
        <dbReference type="EMBL" id="MBM7414092.1"/>
    </source>
</evidence>
<feature type="domain" description="FtsK" evidence="12">
    <location>
        <begin position="466"/>
        <end position="666"/>
    </location>
</feature>
<dbReference type="Proteomes" id="UP000703038">
    <property type="component" value="Unassembled WGS sequence"/>
</dbReference>
<dbReference type="PANTHER" id="PTHR22683">
    <property type="entry name" value="SPORULATION PROTEIN RELATED"/>
    <property type="match status" value="1"/>
</dbReference>
<feature type="binding site" evidence="9">
    <location>
        <begin position="489"/>
        <end position="496"/>
    </location>
    <ligand>
        <name>ATP</name>
        <dbReference type="ChEBI" id="CHEBI:30616"/>
    </ligand>
</feature>
<feature type="transmembrane region" description="Helical" evidence="11">
    <location>
        <begin position="54"/>
        <end position="75"/>
    </location>
</feature>
<dbReference type="PANTHER" id="PTHR22683:SF1">
    <property type="entry name" value="TYPE VII SECRETION SYSTEM PROTEIN ESSC"/>
    <property type="match status" value="1"/>
</dbReference>
<keyword evidence="6 9" id="KW-0067">ATP-binding</keyword>
<proteinExistence type="predicted"/>
<reference evidence="13 14" key="1">
    <citation type="submission" date="2021-01" db="EMBL/GenBank/DDBJ databases">
        <title>Genomics of switchgrass bacterial isolates.</title>
        <authorList>
            <person name="Shade A."/>
        </authorList>
    </citation>
    <scope>NUCLEOTIDE SEQUENCE [LARGE SCALE GENOMIC DNA]</scope>
    <source>
        <strain evidence="13 14">PvP111</strain>
    </source>
</reference>
<name>A0ABS2KQ56_9NOCA</name>
<evidence type="ECO:0000256" key="1">
    <source>
        <dbReference type="ARBA" id="ARBA00004651"/>
    </source>
</evidence>
<keyword evidence="2" id="KW-1003">Cell membrane</keyword>
<gene>
    <name evidence="13" type="ORF">JOE42_000825</name>
</gene>
<dbReference type="InterPro" id="IPR023836">
    <property type="entry name" value="EccCa-like_Actinobacteria"/>
</dbReference>
<dbReference type="InterPro" id="IPR002543">
    <property type="entry name" value="FtsK_dom"/>
</dbReference>
<keyword evidence="7 11" id="KW-1133">Transmembrane helix</keyword>
<evidence type="ECO:0000256" key="8">
    <source>
        <dbReference type="ARBA" id="ARBA00023136"/>
    </source>
</evidence>
<dbReference type="Pfam" id="PF01580">
    <property type="entry name" value="FtsK_SpoIIIE"/>
    <property type="match status" value="3"/>
</dbReference>
<evidence type="ECO:0000256" key="10">
    <source>
        <dbReference type="SAM" id="MobiDB-lite"/>
    </source>
</evidence>
<dbReference type="PROSITE" id="PS50901">
    <property type="entry name" value="FTSK"/>
    <property type="match status" value="3"/>
</dbReference>